<gene>
    <name evidence="1" type="ORF">LCGC14_0468430</name>
</gene>
<comment type="caution">
    <text evidence="1">The sequence shown here is derived from an EMBL/GenBank/DDBJ whole genome shotgun (WGS) entry which is preliminary data.</text>
</comment>
<dbReference type="EMBL" id="LAZR01000492">
    <property type="protein sequence ID" value="KKN66732.1"/>
    <property type="molecule type" value="Genomic_DNA"/>
</dbReference>
<evidence type="ECO:0000313" key="1">
    <source>
        <dbReference type="EMBL" id="KKN66732.1"/>
    </source>
</evidence>
<sequence length="192" mass="20946">MIFVPRRNIYTRRPYWQRGSVSVTPFANAAQQGVLSLTPLVTDVEIWHTGGTGQTRVGIIFHDYRAGSGSDDGRILTKKHFAGGVEVITDMGNDDAGPPVDHTGEWTDETVTESEWEVANVSIESGTFSVAHAAVGVYSALDTQDMLWQRIRTGGPGRTPGTTIVESTFRVREVADTANFTEFTVKLTAVQT</sequence>
<proteinExistence type="predicted"/>
<name>A0A0F9SVS7_9ZZZZ</name>
<dbReference type="AlphaFoldDB" id="A0A0F9SVS7"/>
<protein>
    <submittedName>
        <fullName evidence="1">Uncharacterized protein</fullName>
    </submittedName>
</protein>
<organism evidence="1">
    <name type="scientific">marine sediment metagenome</name>
    <dbReference type="NCBI Taxonomy" id="412755"/>
    <lineage>
        <taxon>unclassified sequences</taxon>
        <taxon>metagenomes</taxon>
        <taxon>ecological metagenomes</taxon>
    </lineage>
</organism>
<accession>A0A0F9SVS7</accession>
<reference evidence="1" key="1">
    <citation type="journal article" date="2015" name="Nature">
        <title>Complex archaea that bridge the gap between prokaryotes and eukaryotes.</title>
        <authorList>
            <person name="Spang A."/>
            <person name="Saw J.H."/>
            <person name="Jorgensen S.L."/>
            <person name="Zaremba-Niedzwiedzka K."/>
            <person name="Martijn J."/>
            <person name="Lind A.E."/>
            <person name="van Eijk R."/>
            <person name="Schleper C."/>
            <person name="Guy L."/>
            <person name="Ettema T.J."/>
        </authorList>
    </citation>
    <scope>NUCLEOTIDE SEQUENCE</scope>
</reference>